<dbReference type="Proteomes" id="UP000694843">
    <property type="component" value="Unplaced"/>
</dbReference>
<dbReference type="InterPro" id="IPR039721">
    <property type="entry name" value="C5-epimerase"/>
</dbReference>
<evidence type="ECO:0000256" key="12">
    <source>
        <dbReference type="ARBA" id="ARBA00037847"/>
    </source>
</evidence>
<dbReference type="PANTHER" id="PTHR13174:SF3">
    <property type="entry name" value="D-GLUCURONYL C5-EPIMERASE"/>
    <property type="match status" value="1"/>
</dbReference>
<feature type="domain" description="D-glucuronyl C5-epimerase beta-sandwich" evidence="15">
    <location>
        <begin position="307"/>
        <end position="420"/>
    </location>
</feature>
<dbReference type="RefSeq" id="XP_047740276.1">
    <property type="nucleotide sequence ID" value="XM_047884320.1"/>
</dbReference>
<dbReference type="Pfam" id="PF06662">
    <property type="entry name" value="C5-epim_C"/>
    <property type="match status" value="1"/>
</dbReference>
<evidence type="ECO:0000256" key="13">
    <source>
        <dbReference type="SAM" id="MobiDB-lite"/>
    </source>
</evidence>
<evidence type="ECO:0000256" key="9">
    <source>
        <dbReference type="ARBA" id="ARBA00022989"/>
    </source>
</evidence>
<evidence type="ECO:0000259" key="15">
    <source>
        <dbReference type="Pfam" id="PF21174"/>
    </source>
</evidence>
<evidence type="ECO:0000256" key="2">
    <source>
        <dbReference type="ARBA" id="ARBA00004606"/>
    </source>
</evidence>
<proteinExistence type="inferred from homology"/>
<keyword evidence="8" id="KW-0735">Signal-anchor</keyword>
<comment type="subcellular location">
    <subcellularLocation>
        <location evidence="12">Endomembrane system</location>
        <topology evidence="12">Single-pass membrane protein</topology>
    </subcellularLocation>
    <subcellularLocation>
        <location evidence="2">Membrane</location>
        <topology evidence="2">Single-pass type II membrane protein</topology>
    </subcellularLocation>
</comment>
<name>A0A979FV42_HYAAZ</name>
<protein>
    <recommendedName>
        <fullName evidence="6">heparosan-N-sulfate-glucuronate 5-epimerase</fullName>
        <ecNumber evidence="6">5.1.3.17</ecNumber>
    </recommendedName>
</protein>
<evidence type="ECO:0000256" key="3">
    <source>
        <dbReference type="ARBA" id="ARBA00004841"/>
    </source>
</evidence>
<sequence>MRLKIRGAVVGCCVAVLLTTALLWLRCHADSASLHSRHSSSSSAEAQQQQRRQPLQTRLHHTALPQYPGVGIVDVVEDEDYGTDELDDDSESETIAEPAQPRAALTGVVPVPCIINQRTTVNCRRDDTEVYVPFSFLKQYFEVYGSLEARGSKLLNRNISTTDGDGTEEAPSEVFVWQHSTSKVFEPALPYSPYGAFLNFQLYNVESRDRVKCVSAKDGVPISTQWQSSGHTYPIQIAQFGLSHYCKLLAGDKPKRTLLEDGQSAISAWQVAGAGSRIGRVTDSVRKNKVLRYRANECGDSGKPSGGVRLSLPMTLSSEQLTLSLDWFVQRGSSLTIAFVVREKTQLAFYVRYLPSDDLLWTKSPRSIYYGLGQSTGWRRFTRNLLVDLQKGLAALPKLAKSLRKVGRSRVQVTAIQFCGEGKIDNLTLSSAEHAEHFYAGAEWLVKHQDHRGGWPINVPRSVVKDVLTLESGWYSAMAQGQAISLLVRAAHHSGDQIFLHAALRATQLYHVNASMGGVRAYFPGGYAWYEEYPTTPSLFVLNGFIYSLIGLFDLKEARPGPSTADAAELYNVGMTSLKKLLPLFDTGWGSFYDLRHFTSPVPPKPARWDYHTTHITQLLLLASLDDDPIIASVAARWRDYLNGKRAPHN</sequence>
<evidence type="ECO:0000313" key="16">
    <source>
        <dbReference type="Proteomes" id="UP000694843"/>
    </source>
</evidence>
<comment type="pathway">
    <text evidence="3">Glycan metabolism; heparin biosynthesis.</text>
</comment>
<evidence type="ECO:0000256" key="5">
    <source>
        <dbReference type="ARBA" id="ARBA00005584"/>
    </source>
</evidence>
<dbReference type="Pfam" id="PF21174">
    <property type="entry name" value="Glce_b_sandwich"/>
    <property type="match status" value="1"/>
</dbReference>
<organism evidence="16 17">
    <name type="scientific">Hyalella azteca</name>
    <name type="common">Amphipod</name>
    <dbReference type="NCBI Taxonomy" id="294128"/>
    <lineage>
        <taxon>Eukaryota</taxon>
        <taxon>Metazoa</taxon>
        <taxon>Ecdysozoa</taxon>
        <taxon>Arthropoda</taxon>
        <taxon>Crustacea</taxon>
        <taxon>Multicrustacea</taxon>
        <taxon>Malacostraca</taxon>
        <taxon>Eumalacostraca</taxon>
        <taxon>Peracarida</taxon>
        <taxon>Amphipoda</taxon>
        <taxon>Senticaudata</taxon>
        <taxon>Talitrida</taxon>
        <taxon>Talitroidea</taxon>
        <taxon>Hyalellidae</taxon>
        <taxon>Hyalella</taxon>
    </lineage>
</organism>
<dbReference type="AlphaFoldDB" id="A0A979FV42"/>
<comment type="similarity">
    <text evidence="5">Belongs to the D-glucuronyl C5-epimerase family.</text>
</comment>
<evidence type="ECO:0000256" key="8">
    <source>
        <dbReference type="ARBA" id="ARBA00022968"/>
    </source>
</evidence>
<dbReference type="GeneID" id="108678715"/>
<evidence type="ECO:0000256" key="6">
    <source>
        <dbReference type="ARBA" id="ARBA00012087"/>
    </source>
</evidence>
<evidence type="ECO:0000256" key="7">
    <source>
        <dbReference type="ARBA" id="ARBA00022692"/>
    </source>
</evidence>
<dbReference type="CTD" id="35569"/>
<dbReference type="GO" id="GO:0015012">
    <property type="term" value="P:heparan sulfate proteoglycan biosynthetic process"/>
    <property type="evidence" value="ECO:0007669"/>
    <property type="project" value="InterPro"/>
</dbReference>
<comment type="catalytic activity">
    <reaction evidence="1">
        <text>[heparosan-N-sulfate](n) = [heparan-N-sulfate](n)</text>
        <dbReference type="Rhea" id="RHEA:20197"/>
        <dbReference type="Rhea" id="RHEA-COMP:9556"/>
        <dbReference type="Rhea" id="RHEA-COMP:9557"/>
        <dbReference type="ChEBI" id="CHEBI:58041"/>
        <dbReference type="ChEBI" id="CHEBI:58287"/>
        <dbReference type="EC" id="5.1.3.17"/>
    </reaction>
</comment>
<evidence type="ECO:0000256" key="4">
    <source>
        <dbReference type="ARBA" id="ARBA00005093"/>
    </source>
</evidence>
<feature type="region of interest" description="Disordered" evidence="13">
    <location>
        <begin position="36"/>
        <end position="57"/>
    </location>
</feature>
<evidence type="ECO:0000259" key="14">
    <source>
        <dbReference type="Pfam" id="PF06662"/>
    </source>
</evidence>
<evidence type="ECO:0000256" key="1">
    <source>
        <dbReference type="ARBA" id="ARBA00000434"/>
    </source>
</evidence>
<accession>A0A979FV42</accession>
<dbReference type="OMA" id="RGVFMYF"/>
<gene>
    <name evidence="17" type="primary">LOC108678715</name>
</gene>
<dbReference type="OrthoDB" id="5914444at2759"/>
<evidence type="ECO:0000256" key="11">
    <source>
        <dbReference type="ARBA" id="ARBA00023235"/>
    </source>
</evidence>
<dbReference type="KEGG" id="hazt:108678715"/>
<dbReference type="EC" id="5.1.3.17" evidence="6"/>
<dbReference type="GO" id="GO:0005794">
    <property type="term" value="C:Golgi apparatus"/>
    <property type="evidence" value="ECO:0007669"/>
    <property type="project" value="TreeGrafter"/>
</dbReference>
<keyword evidence="7" id="KW-0812">Transmembrane</keyword>
<evidence type="ECO:0000313" key="17">
    <source>
        <dbReference type="RefSeq" id="XP_047740276.1"/>
    </source>
</evidence>
<dbReference type="SUPFAM" id="SSF81853">
    <property type="entry name" value="Family 10 polysaccharide lyase"/>
    <property type="match status" value="1"/>
</dbReference>
<comment type="pathway">
    <text evidence="4">Glycan metabolism; heparan sulfate biosynthesis.</text>
</comment>
<evidence type="ECO:0000256" key="10">
    <source>
        <dbReference type="ARBA" id="ARBA00023136"/>
    </source>
</evidence>
<dbReference type="GO" id="GO:0047464">
    <property type="term" value="F:heparosan-N-sulfate-glucuronate 5-epimerase activity"/>
    <property type="evidence" value="ECO:0007669"/>
    <property type="project" value="UniProtKB-EC"/>
</dbReference>
<dbReference type="InterPro" id="IPR059154">
    <property type="entry name" value="Glce_b_sandwich"/>
</dbReference>
<keyword evidence="10" id="KW-0472">Membrane</keyword>
<keyword evidence="11" id="KW-0413">Isomerase</keyword>
<keyword evidence="9" id="KW-1133">Transmembrane helix</keyword>
<reference evidence="17" key="1">
    <citation type="submission" date="2025-08" db="UniProtKB">
        <authorList>
            <consortium name="RefSeq"/>
        </authorList>
    </citation>
    <scope>IDENTIFICATION</scope>
    <source>
        <tissue evidence="17">Whole organism</tissue>
    </source>
</reference>
<feature type="domain" description="D-glucuronyl C5-epimerase C-terminal" evidence="14">
    <location>
        <begin position="449"/>
        <end position="639"/>
    </location>
</feature>
<dbReference type="PANTHER" id="PTHR13174">
    <property type="entry name" value="D-GLUCURONYL C5-EPIMERASE"/>
    <property type="match status" value="1"/>
</dbReference>
<dbReference type="InterPro" id="IPR010598">
    <property type="entry name" value="C5-epim_C"/>
</dbReference>
<keyword evidence="16" id="KW-1185">Reference proteome</keyword>